<sequence>MGETPGTVVGINRRAATAPSPPLSEPIHCPNPALCPDLLLPGRHCHRTPRGTTAVNRGRWKTSGSTPSPVQLLLIGTTRCPDSVAGARRLLIHQPGHHHRRDRWSRERDLRNLPMLPNAIGGRRDCCSGLIRRRQP</sequence>
<dbReference type="EMBL" id="OOIL02002620">
    <property type="protein sequence ID" value="VFQ83885.1"/>
    <property type="molecule type" value="Genomic_DNA"/>
</dbReference>
<dbReference type="Proteomes" id="UP000595140">
    <property type="component" value="Unassembled WGS sequence"/>
</dbReference>
<proteinExistence type="predicted"/>
<name>A0A484M5L2_9ASTE</name>
<protein>
    <submittedName>
        <fullName evidence="2">Uncharacterized protein</fullName>
    </submittedName>
</protein>
<gene>
    <name evidence="2" type="ORF">CCAM_LOCUS25661</name>
</gene>
<organism evidence="2 3">
    <name type="scientific">Cuscuta campestris</name>
    <dbReference type="NCBI Taxonomy" id="132261"/>
    <lineage>
        <taxon>Eukaryota</taxon>
        <taxon>Viridiplantae</taxon>
        <taxon>Streptophyta</taxon>
        <taxon>Embryophyta</taxon>
        <taxon>Tracheophyta</taxon>
        <taxon>Spermatophyta</taxon>
        <taxon>Magnoliopsida</taxon>
        <taxon>eudicotyledons</taxon>
        <taxon>Gunneridae</taxon>
        <taxon>Pentapetalae</taxon>
        <taxon>asterids</taxon>
        <taxon>lamiids</taxon>
        <taxon>Solanales</taxon>
        <taxon>Convolvulaceae</taxon>
        <taxon>Cuscuteae</taxon>
        <taxon>Cuscuta</taxon>
        <taxon>Cuscuta subgen. Grammica</taxon>
        <taxon>Cuscuta sect. Cleistogrammica</taxon>
    </lineage>
</organism>
<keyword evidence="3" id="KW-1185">Reference proteome</keyword>
<accession>A0A484M5L2</accession>
<feature type="region of interest" description="Disordered" evidence="1">
    <location>
        <begin position="1"/>
        <end position="25"/>
    </location>
</feature>
<evidence type="ECO:0000313" key="2">
    <source>
        <dbReference type="EMBL" id="VFQ83885.1"/>
    </source>
</evidence>
<reference evidence="2 3" key="1">
    <citation type="submission" date="2018-04" db="EMBL/GenBank/DDBJ databases">
        <authorList>
            <person name="Vogel A."/>
        </authorList>
    </citation>
    <scope>NUCLEOTIDE SEQUENCE [LARGE SCALE GENOMIC DNA]</scope>
</reference>
<evidence type="ECO:0000313" key="3">
    <source>
        <dbReference type="Proteomes" id="UP000595140"/>
    </source>
</evidence>
<dbReference type="AlphaFoldDB" id="A0A484M5L2"/>
<evidence type="ECO:0000256" key="1">
    <source>
        <dbReference type="SAM" id="MobiDB-lite"/>
    </source>
</evidence>